<keyword evidence="3" id="KW-0862">Zinc</keyword>
<evidence type="ECO:0000256" key="4">
    <source>
        <dbReference type="PROSITE-ProRule" id="PRU00452"/>
    </source>
</evidence>
<dbReference type="Proteomes" id="UP001408789">
    <property type="component" value="Unassembled WGS sequence"/>
</dbReference>
<feature type="region of interest" description="Disordered" evidence="5">
    <location>
        <begin position="452"/>
        <end position="477"/>
    </location>
</feature>
<dbReference type="PROSITE" id="PS51044">
    <property type="entry name" value="ZF_SP_RING"/>
    <property type="match status" value="1"/>
</dbReference>
<keyword evidence="1" id="KW-0479">Metal-binding</keyword>
<feature type="region of interest" description="Disordered" evidence="5">
    <location>
        <begin position="796"/>
        <end position="815"/>
    </location>
</feature>
<dbReference type="PANTHER" id="PTHR10782">
    <property type="entry name" value="ZINC FINGER MIZ DOMAIN-CONTAINING PROTEIN"/>
    <property type="match status" value="1"/>
</dbReference>
<evidence type="ECO:0000256" key="2">
    <source>
        <dbReference type="ARBA" id="ARBA00022771"/>
    </source>
</evidence>
<dbReference type="GO" id="GO:0000785">
    <property type="term" value="C:chromatin"/>
    <property type="evidence" value="ECO:0007669"/>
    <property type="project" value="TreeGrafter"/>
</dbReference>
<dbReference type="GO" id="GO:0061665">
    <property type="term" value="F:SUMO ligase activity"/>
    <property type="evidence" value="ECO:0007669"/>
    <property type="project" value="TreeGrafter"/>
</dbReference>
<dbReference type="GO" id="GO:0016925">
    <property type="term" value="P:protein sumoylation"/>
    <property type="evidence" value="ECO:0007669"/>
    <property type="project" value="TreeGrafter"/>
</dbReference>
<dbReference type="InterPro" id="IPR004181">
    <property type="entry name" value="Znf_MIZ"/>
</dbReference>
<dbReference type="Pfam" id="PF02891">
    <property type="entry name" value="zf-MIZ"/>
    <property type="match status" value="1"/>
</dbReference>
<accession>A0AAP0GYF2</accession>
<feature type="domain" description="SP-RING-type" evidence="6">
    <location>
        <begin position="301"/>
        <end position="382"/>
    </location>
</feature>
<dbReference type="AlphaFoldDB" id="A0AAP0GYF2"/>
<name>A0AAP0GYF2_9ASTR</name>
<dbReference type="EMBL" id="JBCNJP010000014">
    <property type="protein sequence ID" value="KAK9067963.1"/>
    <property type="molecule type" value="Genomic_DNA"/>
</dbReference>
<sequence>MAGVMMNPVQAAGSVDVANGRTLSQSRSNNTRISAVVDWLLAHIRGGLRNDNNEIGRLCLSLSRRIDYAIGNNEIPDRASELPNLLKQVCQWRNDPRIQAAIMVLMISMKCACRNGWFGEKDNEELRILWNEVCRCFCTVRDMNSGENTVHHRISTVLTRFYPRMKMGEILAFIETMPGYGAIVKDFQITKNPKSTDEGVYLFVAQTDATETSLCITSPQLVNFLLNGKAVNRRTCLGQDPGPQFPTLITDLVKDGTNLLQVVGQFNGKYIIVVAFMSMVSNPSCPVLPDYVPPVAAASDSDNEIVEGPSIISLNCPISFRRITTPVKGHLCKHLQSFDFDNYVDINSRRPSWRCPHCSQSVCYTDIRIDQVMAKASNLEVKVLKEVDATVSHVKISADGSWKAVNECDDHEDKQKVKSHSHQEPTPPSNMGRAVIMDLTEGDNDIDAINSHQENEKKPSPNLLQNQPNPSDQTPIHVNTNHVHIQNSPHMDNRFYRPTLGNVTSDTRSHITNSQGQTVISGSNMHLPTHAIRTSNAVMNPILQGQSQTQVSASSMQFQHGMSMMSNDYGLRYTTPNSYPTRNPNAVLAFPAQNPSGVVRSDSSRFQMDQHEMMFMMAMSENMGSQNRVHHDFSNVSSQQAQQFGAHLGPSHQSTGHQFNPYQHQSGNHMIPNLVQSPAQLTPQVHRGFVGHTVGQVSNQVAHHYVGPVTSPISNQQSHDYVGPVTSPISNQQAHHYVGPMTSPISNQQTHHYANTAAPQAPQISSWSPPIPAALQTSVSSMPVTPSEVQRGLGQAVRTQEGSANAPADQNWRPTGRMRGSLSGQAYSEAFNQSILPPTQPVQAASPPVLNTPRPFIPPHLLQVLVANNINANGFEEGADGSVLDGVGSCWSFP</sequence>
<feature type="region of interest" description="Disordered" evidence="5">
    <location>
        <begin position="407"/>
        <end position="433"/>
    </location>
</feature>
<dbReference type="InterPro" id="IPR013083">
    <property type="entry name" value="Znf_RING/FYVE/PHD"/>
</dbReference>
<evidence type="ECO:0000313" key="7">
    <source>
        <dbReference type="EMBL" id="KAK9067963.1"/>
    </source>
</evidence>
<reference evidence="7 8" key="1">
    <citation type="submission" date="2024-04" db="EMBL/GenBank/DDBJ databases">
        <title>The reference genome of an endangered Asteraceae, Deinandra increscens subsp. villosa, native to the Central Coast of California.</title>
        <authorList>
            <person name="Guilliams M."/>
            <person name="Hasenstab-Lehman K."/>
            <person name="Meyer R."/>
            <person name="Mcevoy S."/>
        </authorList>
    </citation>
    <scope>NUCLEOTIDE SEQUENCE [LARGE SCALE GENOMIC DNA]</scope>
    <source>
        <tissue evidence="7">Leaf</tissue>
    </source>
</reference>
<proteinExistence type="predicted"/>
<dbReference type="CDD" id="cd16650">
    <property type="entry name" value="SP-RING_PIAS-like"/>
    <property type="match status" value="1"/>
</dbReference>
<dbReference type="Gene3D" id="3.30.40.10">
    <property type="entry name" value="Zinc/RING finger domain, C3HC4 (zinc finger)"/>
    <property type="match status" value="1"/>
</dbReference>
<organism evidence="7 8">
    <name type="scientific">Deinandra increscens subsp. villosa</name>
    <dbReference type="NCBI Taxonomy" id="3103831"/>
    <lineage>
        <taxon>Eukaryota</taxon>
        <taxon>Viridiplantae</taxon>
        <taxon>Streptophyta</taxon>
        <taxon>Embryophyta</taxon>
        <taxon>Tracheophyta</taxon>
        <taxon>Spermatophyta</taxon>
        <taxon>Magnoliopsida</taxon>
        <taxon>eudicotyledons</taxon>
        <taxon>Gunneridae</taxon>
        <taxon>Pentapetalae</taxon>
        <taxon>asterids</taxon>
        <taxon>campanulids</taxon>
        <taxon>Asterales</taxon>
        <taxon>Asteraceae</taxon>
        <taxon>Asteroideae</taxon>
        <taxon>Heliantheae alliance</taxon>
        <taxon>Madieae</taxon>
        <taxon>Madiinae</taxon>
        <taxon>Deinandra</taxon>
    </lineage>
</organism>
<gene>
    <name evidence="7" type="ORF">SSX86_012074</name>
</gene>
<feature type="compositionally biased region" description="Low complexity" evidence="5">
    <location>
        <begin position="460"/>
        <end position="471"/>
    </location>
</feature>
<evidence type="ECO:0000256" key="5">
    <source>
        <dbReference type="SAM" id="MobiDB-lite"/>
    </source>
</evidence>
<keyword evidence="8" id="KW-1185">Reference proteome</keyword>
<evidence type="ECO:0000259" key="6">
    <source>
        <dbReference type="PROSITE" id="PS51044"/>
    </source>
</evidence>
<keyword evidence="2 4" id="KW-0863">Zinc-finger</keyword>
<evidence type="ECO:0000313" key="8">
    <source>
        <dbReference type="Proteomes" id="UP001408789"/>
    </source>
</evidence>
<dbReference type="GO" id="GO:0008270">
    <property type="term" value="F:zinc ion binding"/>
    <property type="evidence" value="ECO:0007669"/>
    <property type="project" value="UniProtKB-KW"/>
</dbReference>
<evidence type="ECO:0000256" key="3">
    <source>
        <dbReference type="ARBA" id="ARBA00022833"/>
    </source>
</evidence>
<protein>
    <recommendedName>
        <fullName evidence="6">SP-RING-type domain-containing protein</fullName>
    </recommendedName>
</protein>
<evidence type="ECO:0000256" key="1">
    <source>
        <dbReference type="ARBA" id="ARBA00022723"/>
    </source>
</evidence>
<dbReference type="PANTHER" id="PTHR10782:SF4">
    <property type="entry name" value="TONALLI, ISOFORM E"/>
    <property type="match status" value="1"/>
</dbReference>
<comment type="caution">
    <text evidence="7">The sequence shown here is derived from an EMBL/GenBank/DDBJ whole genome shotgun (WGS) entry which is preliminary data.</text>
</comment>
<feature type="compositionally biased region" description="Basic and acidic residues" evidence="5">
    <location>
        <begin position="407"/>
        <end position="416"/>
    </location>
</feature>